<evidence type="ECO:0000313" key="2">
    <source>
        <dbReference type="Proteomes" id="UP000016930"/>
    </source>
</evidence>
<name>M2R928_CERS8</name>
<evidence type="ECO:0000313" key="1">
    <source>
        <dbReference type="EMBL" id="EMD34912.1"/>
    </source>
</evidence>
<dbReference type="OrthoDB" id="3263050at2759"/>
<protein>
    <recommendedName>
        <fullName evidence="3">F-box domain-containing protein</fullName>
    </recommendedName>
</protein>
<dbReference type="EMBL" id="KB445801">
    <property type="protein sequence ID" value="EMD34912.1"/>
    <property type="molecule type" value="Genomic_DNA"/>
</dbReference>
<dbReference type="Proteomes" id="UP000016930">
    <property type="component" value="Unassembled WGS sequence"/>
</dbReference>
<accession>M2R928</accession>
<dbReference type="HOGENOM" id="CLU_011151_1_1_1"/>
<keyword evidence="2" id="KW-1185">Reference proteome</keyword>
<proteinExistence type="predicted"/>
<evidence type="ECO:0008006" key="3">
    <source>
        <dbReference type="Google" id="ProtNLM"/>
    </source>
</evidence>
<gene>
    <name evidence="1" type="ORF">CERSUDRAFT_139651</name>
</gene>
<reference evidence="1 2" key="1">
    <citation type="journal article" date="2012" name="Proc. Natl. Acad. Sci. U.S.A.">
        <title>Comparative genomics of Ceriporiopsis subvermispora and Phanerochaete chrysosporium provide insight into selective ligninolysis.</title>
        <authorList>
            <person name="Fernandez-Fueyo E."/>
            <person name="Ruiz-Duenas F.J."/>
            <person name="Ferreira P."/>
            <person name="Floudas D."/>
            <person name="Hibbett D.S."/>
            <person name="Canessa P."/>
            <person name="Larrondo L.F."/>
            <person name="James T.Y."/>
            <person name="Seelenfreund D."/>
            <person name="Lobos S."/>
            <person name="Polanco R."/>
            <person name="Tello M."/>
            <person name="Honda Y."/>
            <person name="Watanabe T."/>
            <person name="Watanabe T."/>
            <person name="Ryu J.S."/>
            <person name="Kubicek C.P."/>
            <person name="Schmoll M."/>
            <person name="Gaskell J."/>
            <person name="Hammel K.E."/>
            <person name="St John F.J."/>
            <person name="Vanden Wymelenberg A."/>
            <person name="Sabat G."/>
            <person name="Splinter BonDurant S."/>
            <person name="Syed K."/>
            <person name="Yadav J.S."/>
            <person name="Doddapaneni H."/>
            <person name="Subramanian V."/>
            <person name="Lavin J.L."/>
            <person name="Oguiza J.A."/>
            <person name="Perez G."/>
            <person name="Pisabarro A.G."/>
            <person name="Ramirez L."/>
            <person name="Santoyo F."/>
            <person name="Master E."/>
            <person name="Coutinho P.M."/>
            <person name="Henrissat B."/>
            <person name="Lombard V."/>
            <person name="Magnuson J.K."/>
            <person name="Kuees U."/>
            <person name="Hori C."/>
            <person name="Igarashi K."/>
            <person name="Samejima M."/>
            <person name="Held B.W."/>
            <person name="Barry K.W."/>
            <person name="LaButti K.M."/>
            <person name="Lapidus A."/>
            <person name="Lindquist E.A."/>
            <person name="Lucas S.M."/>
            <person name="Riley R."/>
            <person name="Salamov A.A."/>
            <person name="Hoffmeister D."/>
            <person name="Schwenk D."/>
            <person name="Hadar Y."/>
            <person name="Yarden O."/>
            <person name="de Vries R.P."/>
            <person name="Wiebenga A."/>
            <person name="Stenlid J."/>
            <person name="Eastwood D."/>
            <person name="Grigoriev I.V."/>
            <person name="Berka R.M."/>
            <person name="Blanchette R.A."/>
            <person name="Kersten P."/>
            <person name="Martinez A.T."/>
            <person name="Vicuna R."/>
            <person name="Cullen D."/>
        </authorList>
    </citation>
    <scope>NUCLEOTIDE SEQUENCE [LARGE SCALE GENOMIC DNA]</scope>
    <source>
        <strain evidence="1 2">B</strain>
    </source>
</reference>
<organism evidence="1 2">
    <name type="scientific">Ceriporiopsis subvermispora (strain B)</name>
    <name type="common">White-rot fungus</name>
    <name type="synonym">Gelatoporia subvermispora</name>
    <dbReference type="NCBI Taxonomy" id="914234"/>
    <lineage>
        <taxon>Eukaryota</taxon>
        <taxon>Fungi</taxon>
        <taxon>Dikarya</taxon>
        <taxon>Basidiomycota</taxon>
        <taxon>Agaricomycotina</taxon>
        <taxon>Agaricomycetes</taxon>
        <taxon>Polyporales</taxon>
        <taxon>Gelatoporiaceae</taxon>
        <taxon>Gelatoporia</taxon>
    </lineage>
</organism>
<dbReference type="AlphaFoldDB" id="M2R928"/>
<sequence length="560" mass="62770">MNSFAKIPDEILEHIAFFAATDTFLGPPAPVTALLIANRRAHNALSIDSNPHLWARIFTHKFDTAAVERRLGEGRVCAVAIAHELRRRCIVLKQIRSHQDTHNQTGGLTLEPTQQESLQVSLWTAYLMMLENDGKNERQLRNYAHLDEWLREFLFHKAGASLMRANIAEGHWPPSEERMSLAIWLFWFLLRPDDYVVDDDMFLEATNLLKVVALGAHQYSLGRPTWRDFRPPYYLKESTLIDPYSRRLQFVPPSPGAPAILAYLTLVNKLSISWDTINYLKPSAPIPPSTVFGIKSSEWDAEWTRGLYLSKVGRPLASEYSGAFIPGSLEGVWEGLFTYTEFTTYAALLSGAAPSTLEQGRVAQHPHYWRLREHHLLVGDDGPLGSAFPVTNGANGAMGTCTRGTNGVYTNGTTGRVPEQLPLSPGDPLRAYIPQSTEVRECPLGLEIKEPGRKEPVWYRSWGGAGVTGRGWDARGVRDVFITGEGHSAWGQFNLVGRVRPCDGCISLYKEYIDGDRGRWLYRGYLVGNAHGNLSGRWRDTLSPAEVLGYEGCFIMSRRT</sequence>